<dbReference type="OrthoDB" id="9804264at2"/>
<keyword evidence="1 4" id="KW-0663">Pyridoxal phosphate</keyword>
<evidence type="ECO:0000256" key="2">
    <source>
        <dbReference type="ARBA" id="ARBA00037999"/>
    </source>
</evidence>
<comment type="similarity">
    <text evidence="2 5">Belongs to the DegT/DnrJ/EryC1 family.</text>
</comment>
<dbReference type="RefSeq" id="WP_067013481.1">
    <property type="nucleotide sequence ID" value="NZ_FLOB01000002.1"/>
</dbReference>
<accession>A0A1A8T9N1</accession>
<dbReference type="PANTHER" id="PTHR30244">
    <property type="entry name" value="TRANSAMINASE"/>
    <property type="match status" value="1"/>
</dbReference>
<dbReference type="STRING" id="1792290.MSP8886_01063"/>
<dbReference type="Gene3D" id="3.90.1150.10">
    <property type="entry name" value="Aspartate Aminotransferase, domain 1"/>
    <property type="match status" value="1"/>
</dbReference>
<sequence length="395" mass="43805">MTHSDFIPYGKQSISDDDIAEVVRVLKSDFLTQGPSVTGFEQAIAERVGAQFAIAGNSATSILHLACLALGVGAGDRVWTSPNTFIASANCARYCGAEVDFVDIDPRTYNLSAEKLEEKLISAKRLNTLPKVVIPVHFAGQSCDMEAIHHLSQAYGFAIIEDASHAIGGQYKGHPIGDCRYSDICVFSFHPVKIITSAEGGMAVTNSTKLAKHIRTHAQQGTTKASDELTQSPGDWYYEQHTLGFNYRMTEMQAALGLSQLSRLDQFIEKRHQQFKYYEKLLKDFPITLPFQAEDTHSSLHLYPILLPEHNKAARKGVFEVLRHAGIGTQVHYIPVHTQPYYQTLGFQLGDFPVAEDYYSRTLSLPLFADLTTAQQERVALILKHALIANRVMSA</sequence>
<dbReference type="GO" id="GO:0030170">
    <property type="term" value="F:pyridoxal phosphate binding"/>
    <property type="evidence" value="ECO:0007669"/>
    <property type="project" value="TreeGrafter"/>
</dbReference>
<dbReference type="Proteomes" id="UP000092544">
    <property type="component" value="Unassembled WGS sequence"/>
</dbReference>
<dbReference type="PANTHER" id="PTHR30244:SF34">
    <property type="entry name" value="DTDP-4-AMINO-4,6-DIDEOXYGALACTOSE TRANSAMINASE"/>
    <property type="match status" value="1"/>
</dbReference>
<dbReference type="EC" id="2.6.1.92" evidence="6"/>
<dbReference type="EMBL" id="FLOB01000002">
    <property type="protein sequence ID" value="SBS28121.1"/>
    <property type="molecule type" value="Genomic_DNA"/>
</dbReference>
<feature type="active site" description="Proton acceptor" evidence="3">
    <location>
        <position position="193"/>
    </location>
</feature>
<evidence type="ECO:0000313" key="7">
    <source>
        <dbReference type="Proteomes" id="UP000092544"/>
    </source>
</evidence>
<evidence type="ECO:0000313" key="6">
    <source>
        <dbReference type="EMBL" id="SBS28121.1"/>
    </source>
</evidence>
<keyword evidence="6" id="KW-0808">Transferase</keyword>
<keyword evidence="7" id="KW-1185">Reference proteome</keyword>
<dbReference type="AlphaFoldDB" id="A0A1A8T9N1"/>
<dbReference type="InterPro" id="IPR015424">
    <property type="entry name" value="PyrdxlP-dep_Trfase"/>
</dbReference>
<dbReference type="Pfam" id="PF01041">
    <property type="entry name" value="DegT_DnrJ_EryC1"/>
    <property type="match status" value="1"/>
</dbReference>
<name>A0A1A8T9N1_9GAMM</name>
<dbReference type="InterPro" id="IPR015421">
    <property type="entry name" value="PyrdxlP-dep_Trfase_major"/>
</dbReference>
<feature type="modified residue" description="N6-(pyridoxal phosphate)lysine" evidence="4">
    <location>
        <position position="193"/>
    </location>
</feature>
<proteinExistence type="inferred from homology"/>
<dbReference type="GO" id="GO:0000271">
    <property type="term" value="P:polysaccharide biosynthetic process"/>
    <property type="evidence" value="ECO:0007669"/>
    <property type="project" value="TreeGrafter"/>
</dbReference>
<reference evidence="6 7" key="1">
    <citation type="submission" date="2016-06" db="EMBL/GenBank/DDBJ databases">
        <authorList>
            <person name="Kjaerup R.B."/>
            <person name="Dalgaard T.S."/>
            <person name="Juul-Madsen H.R."/>
        </authorList>
    </citation>
    <scope>NUCLEOTIDE SEQUENCE [LARGE SCALE GENOMIC DNA]</scope>
    <source>
        <strain evidence="6 7">CECT 8886</strain>
    </source>
</reference>
<dbReference type="NCBIfam" id="TIGR03588">
    <property type="entry name" value="PseC"/>
    <property type="match status" value="1"/>
</dbReference>
<keyword evidence="6" id="KW-0032">Aminotransferase</keyword>
<dbReference type="SUPFAM" id="SSF53383">
    <property type="entry name" value="PLP-dependent transferases"/>
    <property type="match status" value="1"/>
</dbReference>
<evidence type="ECO:0000256" key="4">
    <source>
        <dbReference type="PIRSR" id="PIRSR000390-2"/>
    </source>
</evidence>
<organism evidence="6 7">
    <name type="scientific">Marinomonas spartinae</name>
    <dbReference type="NCBI Taxonomy" id="1792290"/>
    <lineage>
        <taxon>Bacteria</taxon>
        <taxon>Pseudomonadati</taxon>
        <taxon>Pseudomonadota</taxon>
        <taxon>Gammaproteobacteria</taxon>
        <taxon>Oceanospirillales</taxon>
        <taxon>Oceanospirillaceae</taxon>
        <taxon>Marinomonas</taxon>
    </lineage>
</organism>
<dbReference type="InterPro" id="IPR020026">
    <property type="entry name" value="PseC"/>
</dbReference>
<dbReference type="GO" id="GO:0008483">
    <property type="term" value="F:transaminase activity"/>
    <property type="evidence" value="ECO:0007669"/>
    <property type="project" value="UniProtKB-KW"/>
</dbReference>
<gene>
    <name evidence="6" type="primary">pseC</name>
    <name evidence="6" type="ORF">MSP8886_01063</name>
</gene>
<evidence type="ECO:0000256" key="5">
    <source>
        <dbReference type="RuleBase" id="RU004508"/>
    </source>
</evidence>
<dbReference type="InterPro" id="IPR000653">
    <property type="entry name" value="DegT/StrS_aminotransferase"/>
</dbReference>
<dbReference type="InterPro" id="IPR015422">
    <property type="entry name" value="PyrdxlP-dep_Trfase_small"/>
</dbReference>
<evidence type="ECO:0000256" key="1">
    <source>
        <dbReference type="ARBA" id="ARBA00022898"/>
    </source>
</evidence>
<dbReference type="PIRSF" id="PIRSF000390">
    <property type="entry name" value="PLP_StrS"/>
    <property type="match status" value="1"/>
</dbReference>
<evidence type="ECO:0000256" key="3">
    <source>
        <dbReference type="PIRSR" id="PIRSR000390-1"/>
    </source>
</evidence>
<dbReference type="Gene3D" id="3.40.640.10">
    <property type="entry name" value="Type I PLP-dependent aspartate aminotransferase-like (Major domain)"/>
    <property type="match status" value="1"/>
</dbReference>
<protein>
    <submittedName>
        <fullName evidence="6">UDP-4-amino-4, 6-dideoxy-N-acetyl-beta-L-altrosamine transaminase</fullName>
        <ecNumber evidence="6">2.6.1.92</ecNumber>
    </submittedName>
</protein>
<dbReference type="CDD" id="cd00616">
    <property type="entry name" value="AHBA_syn"/>
    <property type="match status" value="1"/>
</dbReference>